<dbReference type="OrthoDB" id="871343at2"/>
<protein>
    <recommendedName>
        <fullName evidence="3">ATPase</fullName>
    </recommendedName>
</protein>
<dbReference type="SUPFAM" id="SSF53067">
    <property type="entry name" value="Actin-like ATPase domain"/>
    <property type="match status" value="2"/>
</dbReference>
<organism evidence="1 2">
    <name type="scientific">Labilibaculum antarcticum</name>
    <dbReference type="NCBI Taxonomy" id="1717717"/>
    <lineage>
        <taxon>Bacteria</taxon>
        <taxon>Pseudomonadati</taxon>
        <taxon>Bacteroidota</taxon>
        <taxon>Bacteroidia</taxon>
        <taxon>Marinilabiliales</taxon>
        <taxon>Marinifilaceae</taxon>
        <taxon>Labilibaculum</taxon>
    </lineage>
</organism>
<proteinExistence type="predicted"/>
<reference evidence="1 2" key="1">
    <citation type="journal article" date="2018" name="Mar. Genomics">
        <title>Complete genome sequence of Marinifilaceae bacterium strain SPP2, isolated from the Antarctic marine sediment.</title>
        <authorList>
            <person name="Watanabe M."/>
            <person name="Kojima H."/>
            <person name="Fukui M."/>
        </authorList>
    </citation>
    <scope>NUCLEOTIDE SEQUENCE [LARGE SCALE GENOMIC DNA]</scope>
    <source>
        <strain evidence="1 2">SPP2</strain>
    </source>
</reference>
<name>A0A1Y1CKI2_9BACT</name>
<dbReference type="Proteomes" id="UP000218267">
    <property type="component" value="Chromosome"/>
</dbReference>
<dbReference type="KEGG" id="mbas:ALGA_2154"/>
<dbReference type="InterPro" id="IPR043129">
    <property type="entry name" value="ATPase_NBD"/>
</dbReference>
<dbReference type="Gene3D" id="1.10.720.160">
    <property type="match status" value="1"/>
</dbReference>
<dbReference type="CDD" id="cd24079">
    <property type="entry name" value="ASKHA_NBD_PG1100-like"/>
    <property type="match status" value="1"/>
</dbReference>
<evidence type="ECO:0000313" key="1">
    <source>
        <dbReference type="EMBL" id="BAX80492.1"/>
    </source>
</evidence>
<dbReference type="PANTHER" id="PTHR43190">
    <property type="entry name" value="N-ACETYL-D-GLUCOSAMINE KINASE"/>
    <property type="match status" value="1"/>
</dbReference>
<keyword evidence="2" id="KW-1185">Reference proteome</keyword>
<reference evidence="2" key="2">
    <citation type="journal article" date="2020" name="Antonie Van Leeuwenhoek">
        <title>Labilibaculum antarcticum sp. nov., a novel facultative anaerobic, psychrotorelant bacterium isolated from marine sediment of Antarctica.</title>
        <authorList>
            <person name="Watanabe M."/>
            <person name="Kojima H."/>
            <person name="Fukui M."/>
        </authorList>
    </citation>
    <scope>NUCLEOTIDE SEQUENCE [LARGE SCALE GENOMIC DNA]</scope>
    <source>
        <strain evidence="2">SPP2</strain>
    </source>
</reference>
<accession>A0A1Y1CKI2</accession>
<dbReference type="PANTHER" id="PTHR43190:SF3">
    <property type="entry name" value="N-ACETYL-D-GLUCOSAMINE KINASE"/>
    <property type="match status" value="1"/>
</dbReference>
<dbReference type="AlphaFoldDB" id="A0A1Y1CKI2"/>
<dbReference type="InterPro" id="IPR052519">
    <property type="entry name" value="Euk-type_GlcNAc_Kinase"/>
</dbReference>
<evidence type="ECO:0000313" key="2">
    <source>
        <dbReference type="Proteomes" id="UP000218267"/>
    </source>
</evidence>
<dbReference type="RefSeq" id="WP_096429341.1">
    <property type="nucleotide sequence ID" value="NZ_AP018042.1"/>
</dbReference>
<dbReference type="Gene3D" id="3.30.420.40">
    <property type="match status" value="2"/>
</dbReference>
<evidence type="ECO:0008006" key="3">
    <source>
        <dbReference type="Google" id="ProtNLM"/>
    </source>
</evidence>
<gene>
    <name evidence="1" type="ORF">ALGA_2154</name>
</gene>
<dbReference type="EMBL" id="AP018042">
    <property type="protein sequence ID" value="BAX80492.1"/>
    <property type="molecule type" value="Genomic_DNA"/>
</dbReference>
<sequence length="276" mass="30555">MILIAESGSTKTDWVLLGSKGVTKHQQTLGINPYHQNTSSIINIISSLDDFGSVTKIFFYGAGCAVDEKKQIIKDSLLKIFPDADCEINSDVLAAARSVCGREKGIACIIGTGSNSCLYDGENIEHNVPPLGYILGDEGSGAVLGKKLIADILKDLAPKEIKSAFYEKYKLEYADIINKVYKEEAPSRFLAQFTVFLSENIHSPYVSQLVKKSFSEFFERNIKQYDNHISLPIHFIGSIAFYFKNELQMVAKETGLSLGKIQQSPLEGLIQYHLGE</sequence>